<evidence type="ECO:0000313" key="2">
    <source>
        <dbReference type="Proteomes" id="UP000199109"/>
    </source>
</evidence>
<evidence type="ECO:0000313" key="1">
    <source>
        <dbReference type="EMBL" id="SDF12320.1"/>
    </source>
</evidence>
<dbReference type="STRING" id="641691.SAMN05421636_11237"/>
<organism evidence="1 2">
    <name type="scientific">Pricia antarctica</name>
    <dbReference type="NCBI Taxonomy" id="641691"/>
    <lineage>
        <taxon>Bacteria</taxon>
        <taxon>Pseudomonadati</taxon>
        <taxon>Bacteroidota</taxon>
        <taxon>Flavobacteriia</taxon>
        <taxon>Flavobacteriales</taxon>
        <taxon>Flavobacteriaceae</taxon>
        <taxon>Pricia</taxon>
    </lineage>
</organism>
<dbReference type="Proteomes" id="UP000199109">
    <property type="component" value="Unassembled WGS sequence"/>
</dbReference>
<sequence length="35" mass="4191">MPFISEKSNLFEQDYLKLTQHKEVQVQITDTVHRS</sequence>
<accession>A0A1G7IHU7</accession>
<gene>
    <name evidence="1" type="ORF">SAMN05421636_11237</name>
</gene>
<protein>
    <submittedName>
        <fullName evidence="1">Uncharacterized protein</fullName>
    </submittedName>
</protein>
<proteinExistence type="predicted"/>
<reference evidence="1 2" key="1">
    <citation type="submission" date="2016-10" db="EMBL/GenBank/DDBJ databases">
        <authorList>
            <person name="de Groot N.N."/>
        </authorList>
    </citation>
    <scope>NUCLEOTIDE SEQUENCE [LARGE SCALE GENOMIC DNA]</scope>
    <source>
        <strain evidence="1 2">DSM 23421</strain>
    </source>
</reference>
<name>A0A1G7IHU7_9FLAO</name>
<dbReference type="AlphaFoldDB" id="A0A1G7IHU7"/>
<dbReference type="EMBL" id="FNAO01000012">
    <property type="protein sequence ID" value="SDF12320.1"/>
    <property type="molecule type" value="Genomic_DNA"/>
</dbReference>
<keyword evidence="2" id="KW-1185">Reference proteome</keyword>